<dbReference type="InterPro" id="IPR000719">
    <property type="entry name" value="Prot_kinase_dom"/>
</dbReference>
<evidence type="ECO:0000256" key="3">
    <source>
        <dbReference type="ARBA" id="ARBA00022777"/>
    </source>
</evidence>
<dbReference type="EMBL" id="CP053085">
    <property type="protein sequence ID" value="QJR34019.1"/>
    <property type="molecule type" value="Genomic_DNA"/>
</dbReference>
<evidence type="ECO:0000256" key="4">
    <source>
        <dbReference type="ARBA" id="ARBA00022840"/>
    </source>
</evidence>
<keyword evidence="9" id="KW-0723">Serine/threonine-protein kinase</keyword>
<feature type="region of interest" description="Disordered" evidence="6">
    <location>
        <begin position="542"/>
        <end position="561"/>
    </location>
</feature>
<sequence length="645" mass="69059">MSTAPDPAFVALQTALAGRFSLESEIGRGGMGIVYLARDVILERPVAIKLLAPAIAARTDVRRRFLREARIAAQCFHPNIVPIHGVEESGDLAWFVMAYVPGETLADRLRRVGRLPAESIRRIGREIGWALSYAHERGVVHRDVKPENILLEHGTDRALIADFGIAFHEDAAAATRVGTSSSGEVAGTARFMAPEQALGEPVDGRADLYALGVTLYLAAAGRYPYDGNSAFAIIAQQSVARAPSVRTLAPQLPESLADAIDQCLATNVVDRFDTAARFVAAIERTPDGGELPVEAREVRLGASGTMTLVEWSIAIAFAGFFLVVGERAGSLGRGLLVGMLQAVSMLAAAGIALRSGETLLAARRALTHGVSPQDVADALAPGPSALRQPMGPTKSAAVLASAFLLAIAQGHVDQWGLPSAIETILSLMTWLLPPVMIKRSLTATRQTGGFSAWFYSFVRKPIATRLVSWLGGKSASRAWRPIPADAPTEILLGQAAEEIFARLPEAARRDLQALPAAAAALAQDAIILRRRALEISGEQRVRRAATRPDMPREQRQATEALDREREAVHGRLGATIAALEAIRLDLLRIDTGSTLPGSLTEQLEVVRDLQRRVDAVRDVEQVLVRRAAVAPITPAARLASEPTPV</sequence>
<dbReference type="Gene3D" id="1.10.510.10">
    <property type="entry name" value="Transferase(Phosphotransferase) domain 1"/>
    <property type="match status" value="1"/>
</dbReference>
<dbReference type="AlphaFoldDB" id="A0A6M4IJJ6"/>
<dbReference type="InterPro" id="IPR017441">
    <property type="entry name" value="Protein_kinase_ATP_BS"/>
</dbReference>
<evidence type="ECO:0000256" key="6">
    <source>
        <dbReference type="SAM" id="MobiDB-lite"/>
    </source>
</evidence>
<keyword evidence="1" id="KW-0808">Transferase</keyword>
<feature type="binding site" evidence="5">
    <location>
        <position position="49"/>
    </location>
    <ligand>
        <name>ATP</name>
        <dbReference type="ChEBI" id="CHEBI:30616"/>
    </ligand>
</feature>
<keyword evidence="3 9" id="KW-0418">Kinase</keyword>
<dbReference type="InterPro" id="IPR008271">
    <property type="entry name" value="Ser/Thr_kinase_AS"/>
</dbReference>
<keyword evidence="7" id="KW-1133">Transmembrane helix</keyword>
<evidence type="ECO:0000256" key="5">
    <source>
        <dbReference type="PROSITE-ProRule" id="PRU10141"/>
    </source>
</evidence>
<dbReference type="Gene3D" id="3.30.200.20">
    <property type="entry name" value="Phosphorylase Kinase, domain 1"/>
    <property type="match status" value="1"/>
</dbReference>
<dbReference type="PANTHER" id="PTHR43289:SF6">
    <property type="entry name" value="SERINE_THREONINE-PROTEIN KINASE NEKL-3"/>
    <property type="match status" value="1"/>
</dbReference>
<feature type="domain" description="Protein kinase" evidence="8">
    <location>
        <begin position="20"/>
        <end position="282"/>
    </location>
</feature>
<reference evidence="9 10" key="1">
    <citation type="submission" date="2020-05" db="EMBL/GenBank/DDBJ databases">
        <title>Complete genome sequence of Gemmatimonas greenlandica TET16.</title>
        <authorList>
            <person name="Zeng Y."/>
        </authorList>
    </citation>
    <scope>NUCLEOTIDE SEQUENCE [LARGE SCALE GENOMIC DNA]</scope>
    <source>
        <strain evidence="9 10">TET16</strain>
    </source>
</reference>
<dbReference type="SMART" id="SM00220">
    <property type="entry name" value="S_TKc"/>
    <property type="match status" value="1"/>
</dbReference>
<dbReference type="Proteomes" id="UP000500938">
    <property type="component" value="Chromosome"/>
</dbReference>
<gene>
    <name evidence="9" type="ORF">HKW67_00050</name>
</gene>
<organism evidence="9 10">
    <name type="scientific">Gemmatimonas groenlandica</name>
    <dbReference type="NCBI Taxonomy" id="2732249"/>
    <lineage>
        <taxon>Bacteria</taxon>
        <taxon>Pseudomonadati</taxon>
        <taxon>Gemmatimonadota</taxon>
        <taxon>Gemmatimonadia</taxon>
        <taxon>Gemmatimonadales</taxon>
        <taxon>Gemmatimonadaceae</taxon>
        <taxon>Gemmatimonas</taxon>
    </lineage>
</organism>
<dbReference type="CDD" id="cd14014">
    <property type="entry name" value="STKc_PknB_like"/>
    <property type="match status" value="1"/>
</dbReference>
<protein>
    <submittedName>
        <fullName evidence="9">Serine/threonine protein kinase</fullName>
    </submittedName>
</protein>
<dbReference type="GO" id="GO:0004674">
    <property type="term" value="F:protein serine/threonine kinase activity"/>
    <property type="evidence" value="ECO:0007669"/>
    <property type="project" value="UniProtKB-KW"/>
</dbReference>
<dbReference type="PROSITE" id="PS50011">
    <property type="entry name" value="PROTEIN_KINASE_DOM"/>
    <property type="match status" value="1"/>
</dbReference>
<feature type="transmembrane region" description="Helical" evidence="7">
    <location>
        <begin position="331"/>
        <end position="353"/>
    </location>
</feature>
<keyword evidence="7" id="KW-0472">Membrane</keyword>
<proteinExistence type="predicted"/>
<dbReference type="PROSITE" id="PS00107">
    <property type="entry name" value="PROTEIN_KINASE_ATP"/>
    <property type="match status" value="1"/>
</dbReference>
<dbReference type="KEGG" id="ggr:HKW67_00050"/>
<dbReference type="RefSeq" id="WP_171223445.1">
    <property type="nucleotide sequence ID" value="NZ_CP053085.1"/>
</dbReference>
<dbReference type="PROSITE" id="PS00108">
    <property type="entry name" value="PROTEIN_KINASE_ST"/>
    <property type="match status" value="1"/>
</dbReference>
<dbReference type="Pfam" id="PF00069">
    <property type="entry name" value="Pkinase"/>
    <property type="match status" value="1"/>
</dbReference>
<evidence type="ECO:0000256" key="7">
    <source>
        <dbReference type="SAM" id="Phobius"/>
    </source>
</evidence>
<feature type="transmembrane region" description="Helical" evidence="7">
    <location>
        <begin position="308"/>
        <end position="325"/>
    </location>
</feature>
<evidence type="ECO:0000313" key="9">
    <source>
        <dbReference type="EMBL" id="QJR34019.1"/>
    </source>
</evidence>
<feature type="compositionally biased region" description="Basic and acidic residues" evidence="6">
    <location>
        <begin position="549"/>
        <end position="561"/>
    </location>
</feature>
<dbReference type="InterPro" id="IPR011009">
    <property type="entry name" value="Kinase-like_dom_sf"/>
</dbReference>
<dbReference type="SUPFAM" id="SSF56112">
    <property type="entry name" value="Protein kinase-like (PK-like)"/>
    <property type="match status" value="1"/>
</dbReference>
<accession>A0A6M4IJJ6</accession>
<evidence type="ECO:0000259" key="8">
    <source>
        <dbReference type="PROSITE" id="PS50011"/>
    </source>
</evidence>
<evidence type="ECO:0000256" key="2">
    <source>
        <dbReference type="ARBA" id="ARBA00022741"/>
    </source>
</evidence>
<dbReference type="GO" id="GO:0005524">
    <property type="term" value="F:ATP binding"/>
    <property type="evidence" value="ECO:0007669"/>
    <property type="project" value="UniProtKB-UniRule"/>
</dbReference>
<keyword evidence="10" id="KW-1185">Reference proteome</keyword>
<evidence type="ECO:0000313" key="10">
    <source>
        <dbReference type="Proteomes" id="UP000500938"/>
    </source>
</evidence>
<keyword evidence="4 5" id="KW-0067">ATP-binding</keyword>
<keyword evidence="7" id="KW-0812">Transmembrane</keyword>
<evidence type="ECO:0000256" key="1">
    <source>
        <dbReference type="ARBA" id="ARBA00022679"/>
    </source>
</evidence>
<keyword evidence="2 5" id="KW-0547">Nucleotide-binding</keyword>
<name>A0A6M4IJJ6_9BACT</name>
<dbReference type="PANTHER" id="PTHR43289">
    <property type="entry name" value="MITOGEN-ACTIVATED PROTEIN KINASE KINASE KINASE 20-RELATED"/>
    <property type="match status" value="1"/>
</dbReference>